<reference evidence="2" key="1">
    <citation type="submission" date="2021-08" db="EMBL/GenBank/DDBJ databases">
        <title>WGS assembly of Ceratopteris richardii.</title>
        <authorList>
            <person name="Marchant D.B."/>
            <person name="Chen G."/>
            <person name="Jenkins J."/>
            <person name="Shu S."/>
            <person name="Leebens-Mack J."/>
            <person name="Grimwood J."/>
            <person name="Schmutz J."/>
            <person name="Soltis P."/>
            <person name="Soltis D."/>
            <person name="Chen Z.-H."/>
        </authorList>
    </citation>
    <scope>NUCLEOTIDE SEQUENCE</scope>
    <source>
        <strain evidence="2">Whitten #5841</strain>
        <tissue evidence="2">Leaf</tissue>
    </source>
</reference>
<organism evidence="2 3">
    <name type="scientific">Ceratopteris richardii</name>
    <name type="common">Triangle waterfern</name>
    <dbReference type="NCBI Taxonomy" id="49495"/>
    <lineage>
        <taxon>Eukaryota</taxon>
        <taxon>Viridiplantae</taxon>
        <taxon>Streptophyta</taxon>
        <taxon>Embryophyta</taxon>
        <taxon>Tracheophyta</taxon>
        <taxon>Polypodiopsida</taxon>
        <taxon>Polypodiidae</taxon>
        <taxon>Polypodiales</taxon>
        <taxon>Pteridineae</taxon>
        <taxon>Pteridaceae</taxon>
        <taxon>Parkerioideae</taxon>
        <taxon>Ceratopteris</taxon>
    </lineage>
</organism>
<dbReference type="EMBL" id="CM035414">
    <property type="protein sequence ID" value="KAH7430257.1"/>
    <property type="molecule type" value="Genomic_DNA"/>
</dbReference>
<protein>
    <submittedName>
        <fullName evidence="2">Uncharacterized protein</fullName>
    </submittedName>
</protein>
<feature type="region of interest" description="Disordered" evidence="1">
    <location>
        <begin position="58"/>
        <end position="79"/>
    </location>
</feature>
<proteinExistence type="predicted"/>
<sequence length="105" mass="12162">MFEEHPAEEVDVGRTCSCKMHEIKVSSIRPMTEECVVMRGRQEEGRATSRIITCRLSSSTTPESETVSRRKRHSSTKEGTSWYSSKFDVRSFLRAVTRVTRSSWW</sequence>
<dbReference type="Proteomes" id="UP000825935">
    <property type="component" value="Chromosome 9"/>
</dbReference>
<evidence type="ECO:0000313" key="3">
    <source>
        <dbReference type="Proteomes" id="UP000825935"/>
    </source>
</evidence>
<keyword evidence="3" id="KW-1185">Reference proteome</keyword>
<evidence type="ECO:0000313" key="2">
    <source>
        <dbReference type="EMBL" id="KAH7430257.1"/>
    </source>
</evidence>
<gene>
    <name evidence="2" type="ORF">KP509_09G090800</name>
</gene>
<comment type="caution">
    <text evidence="2">The sequence shown here is derived from an EMBL/GenBank/DDBJ whole genome shotgun (WGS) entry which is preliminary data.</text>
</comment>
<dbReference type="AlphaFoldDB" id="A0A8T2U397"/>
<evidence type="ECO:0000256" key="1">
    <source>
        <dbReference type="SAM" id="MobiDB-lite"/>
    </source>
</evidence>
<name>A0A8T2U397_CERRI</name>
<accession>A0A8T2U397</accession>